<comment type="similarity">
    <text evidence="2">Belongs to the replication factor A protein 3 family.</text>
</comment>
<dbReference type="CDD" id="cd04479">
    <property type="entry name" value="RPA3"/>
    <property type="match status" value="1"/>
</dbReference>
<evidence type="ECO:0000256" key="3">
    <source>
        <dbReference type="ARBA" id="ARBA00023242"/>
    </source>
</evidence>
<comment type="subcellular location">
    <subcellularLocation>
        <location evidence="1">Nucleus</location>
    </subcellularLocation>
</comment>
<gene>
    <name evidence="4" type="ORF">CSSPTR1EN2_LOCUS15813</name>
</gene>
<protein>
    <recommendedName>
        <fullName evidence="6">Replication factor A protein 3</fullName>
    </recommendedName>
</protein>
<dbReference type="Pfam" id="PF08661">
    <property type="entry name" value="Rep_fac-A_3"/>
    <property type="match status" value="1"/>
</dbReference>
<evidence type="ECO:0000256" key="1">
    <source>
        <dbReference type="ARBA" id="ARBA00004123"/>
    </source>
</evidence>
<dbReference type="PANTHER" id="PTHR47058">
    <property type="entry name" value="REPLICATION PROTEIN A 14 KDA SUBUNIT A-RELATED"/>
    <property type="match status" value="1"/>
</dbReference>
<reference evidence="4" key="1">
    <citation type="submission" date="2024-02" db="EMBL/GenBank/DDBJ databases">
        <authorList>
            <consortium name="ELIXIR-Norway"/>
            <consortium name="Elixir Norway"/>
        </authorList>
    </citation>
    <scope>NUCLEOTIDE SEQUENCE</scope>
</reference>
<name>A0ABP0UHG6_9BRYO</name>
<dbReference type="Proteomes" id="UP001497512">
    <property type="component" value="Chromosome 3"/>
</dbReference>
<evidence type="ECO:0000313" key="5">
    <source>
        <dbReference type="Proteomes" id="UP001497512"/>
    </source>
</evidence>
<evidence type="ECO:0008006" key="6">
    <source>
        <dbReference type="Google" id="ProtNLM"/>
    </source>
</evidence>
<proteinExistence type="inferred from homology"/>
<dbReference type="SUPFAM" id="SSF50249">
    <property type="entry name" value="Nucleic acid-binding proteins"/>
    <property type="match status" value="1"/>
</dbReference>
<dbReference type="PANTHER" id="PTHR47058:SF3">
    <property type="entry name" value="REPLICATION PROTEIN A 14 KDA SUBUNIT A-RELATED"/>
    <property type="match status" value="1"/>
</dbReference>
<dbReference type="InterPro" id="IPR013970">
    <property type="entry name" value="Rfa2"/>
</dbReference>
<accession>A0ABP0UHG6</accession>
<dbReference type="Gene3D" id="2.40.50.140">
    <property type="entry name" value="Nucleic acid-binding proteins"/>
    <property type="match status" value="1"/>
</dbReference>
<dbReference type="InterPro" id="IPR012340">
    <property type="entry name" value="NA-bd_OB-fold"/>
</dbReference>
<evidence type="ECO:0000256" key="2">
    <source>
        <dbReference type="ARBA" id="ARBA00009761"/>
    </source>
</evidence>
<evidence type="ECO:0000313" key="4">
    <source>
        <dbReference type="EMBL" id="CAK9221152.1"/>
    </source>
</evidence>
<keyword evidence="5" id="KW-1185">Reference proteome</keyword>
<dbReference type="EMBL" id="OZ019895">
    <property type="protein sequence ID" value="CAK9221152.1"/>
    <property type="molecule type" value="Genomic_DNA"/>
</dbReference>
<keyword evidence="3" id="KW-0539">Nucleus</keyword>
<sequence>MADTSNPRPMVNAGLLKKYLGRRVTTVMKVLRSDGVDLVGQAPDGTSVTVHKAPLNSSSGGAFSQFVEVVGIVEGENSLRAEICTNFGDSFDMATYNQLCQLANSDNKDCFI</sequence>
<organism evidence="4 5">
    <name type="scientific">Sphagnum troendelagicum</name>
    <dbReference type="NCBI Taxonomy" id="128251"/>
    <lineage>
        <taxon>Eukaryota</taxon>
        <taxon>Viridiplantae</taxon>
        <taxon>Streptophyta</taxon>
        <taxon>Embryophyta</taxon>
        <taxon>Bryophyta</taxon>
        <taxon>Sphagnophytina</taxon>
        <taxon>Sphagnopsida</taxon>
        <taxon>Sphagnales</taxon>
        <taxon>Sphagnaceae</taxon>
        <taxon>Sphagnum</taxon>
    </lineage>
</organism>